<evidence type="ECO:0000313" key="3">
    <source>
        <dbReference type="EMBL" id="QKX58737.1"/>
    </source>
</evidence>
<dbReference type="OrthoDB" id="5584477at2759"/>
<dbReference type="InterPro" id="IPR040976">
    <property type="entry name" value="Pkinase_fungal"/>
</dbReference>
<evidence type="ECO:0000259" key="2">
    <source>
        <dbReference type="Pfam" id="PF17667"/>
    </source>
</evidence>
<feature type="domain" description="Fungal-type protein kinase" evidence="2">
    <location>
        <begin position="27"/>
        <end position="333"/>
    </location>
</feature>
<evidence type="ECO:0000313" key="4">
    <source>
        <dbReference type="Proteomes" id="UP000509510"/>
    </source>
</evidence>
<gene>
    <name evidence="3" type="ORF">TRUGW13939_05864</name>
</gene>
<reference evidence="4" key="1">
    <citation type="submission" date="2020-06" db="EMBL/GenBank/DDBJ databases">
        <title>A chromosome-scale genome assembly of Talaromyces rugulosus W13939.</title>
        <authorList>
            <person name="Wang B."/>
            <person name="Guo L."/>
            <person name="Ye K."/>
            <person name="Wang L."/>
        </authorList>
    </citation>
    <scope>NUCLEOTIDE SEQUENCE [LARGE SCALE GENOMIC DNA]</scope>
    <source>
        <strain evidence="4">W13939</strain>
    </source>
</reference>
<sequence length="333" mass="37288">MASLAKKIRNHNVSIWRSFVNDPGSTKNSRGRRSQILVPGELKNDPKYDNLSRVWLDLGRYARDTLAAQDSHRFVLGLTLCGPFLRLWEFDRMGGIASESFDINIDGLRFITIILGFLLMSPEQLGFDPTIITIGGQRYIEIEKDGGKERLVIDGVIGRARCIAGQATTCWKVHREDDPRTPLVAKDSWQYPERDDEGELLREAAESGVTNFARYYHHETVRIDGKIDKILSIRRDLSIPILKSGQGSVKPTTSRNRSLLGRKDQNSASGQKRSSDCVDILLPPPPSKRTQCSSTKSGANSTPLNRVHRRVTVRDYGKPIYESSSRVALLAGL</sequence>
<dbReference type="GeneID" id="55993361"/>
<keyword evidence="4" id="KW-1185">Reference proteome</keyword>
<dbReference type="PANTHER" id="PTHR38248:SF2">
    <property type="entry name" value="FUNK1 11"/>
    <property type="match status" value="1"/>
</dbReference>
<dbReference type="AlphaFoldDB" id="A0A7H8QXP7"/>
<dbReference type="Pfam" id="PF17667">
    <property type="entry name" value="Pkinase_fungal"/>
    <property type="match status" value="1"/>
</dbReference>
<dbReference type="PANTHER" id="PTHR38248">
    <property type="entry name" value="FUNK1 6"/>
    <property type="match status" value="1"/>
</dbReference>
<feature type="compositionally biased region" description="Polar residues" evidence="1">
    <location>
        <begin position="245"/>
        <end position="257"/>
    </location>
</feature>
<proteinExistence type="predicted"/>
<dbReference type="RefSeq" id="XP_035344915.1">
    <property type="nucleotide sequence ID" value="XM_035489022.1"/>
</dbReference>
<feature type="compositionally biased region" description="Polar residues" evidence="1">
    <location>
        <begin position="288"/>
        <end position="304"/>
    </location>
</feature>
<organism evidence="3 4">
    <name type="scientific">Talaromyces rugulosus</name>
    <name type="common">Penicillium rugulosum</name>
    <dbReference type="NCBI Taxonomy" id="121627"/>
    <lineage>
        <taxon>Eukaryota</taxon>
        <taxon>Fungi</taxon>
        <taxon>Dikarya</taxon>
        <taxon>Ascomycota</taxon>
        <taxon>Pezizomycotina</taxon>
        <taxon>Eurotiomycetes</taxon>
        <taxon>Eurotiomycetidae</taxon>
        <taxon>Eurotiales</taxon>
        <taxon>Trichocomaceae</taxon>
        <taxon>Talaromyces</taxon>
        <taxon>Talaromyces sect. Islandici</taxon>
    </lineage>
</organism>
<dbReference type="Proteomes" id="UP000509510">
    <property type="component" value="Chromosome III"/>
</dbReference>
<evidence type="ECO:0000256" key="1">
    <source>
        <dbReference type="SAM" id="MobiDB-lite"/>
    </source>
</evidence>
<feature type="region of interest" description="Disordered" evidence="1">
    <location>
        <begin position="244"/>
        <end position="310"/>
    </location>
</feature>
<dbReference type="EMBL" id="CP055900">
    <property type="protein sequence ID" value="QKX58737.1"/>
    <property type="molecule type" value="Genomic_DNA"/>
</dbReference>
<dbReference type="KEGG" id="trg:TRUGW13939_05864"/>
<name>A0A7H8QXP7_TALRU</name>
<accession>A0A7H8QXP7</accession>
<protein>
    <recommendedName>
        <fullName evidence="2">Fungal-type protein kinase domain-containing protein</fullName>
    </recommendedName>
</protein>